<keyword evidence="4" id="KW-0418">Kinase</keyword>
<protein>
    <submittedName>
        <fullName evidence="4">Tyrosine-protein kinase Srms</fullName>
    </submittedName>
</protein>
<accession>A0AAD9GPT8</accession>
<evidence type="ECO:0000259" key="3">
    <source>
        <dbReference type="PROSITE" id="PS50011"/>
    </source>
</evidence>
<dbReference type="InterPro" id="IPR001245">
    <property type="entry name" value="Ser-Thr/Tyr_kinase_cat_dom"/>
</dbReference>
<evidence type="ECO:0000256" key="2">
    <source>
        <dbReference type="ARBA" id="ARBA00022840"/>
    </source>
</evidence>
<sequence length="549" mass="62531">MKEVVSMLTSFVIPEAGILIMDALWSIGKLVNEMQENEQICRRVFDRMTFVKEELDKIVDVKTLRDSRILIVYGENISNFLKFLKKQYQKSLIKRLASNRKVIEAIEEFHKDMDELYKLLNISHITEMATWRQEYKEDQMVIHQQLKDLVANVNVIVQEVQSPQFTEGLAWIKYELEQKHNENQPEHRELLQQTICKLLRTSGAKMPKAPAWFIRSDDVEFDVVDEKSGTFGSVHWGTWGKGATVVLKTLLIDDVKSKKSFFKEVEVWKDLNNPHVIRLYGACHVSTPAFFVCEDAVHGNFANYFQQDKSKIWQLFHQAACGLDYLHRNKVVHGNLKCNNILVGADGKAKISDFGFAFIRSQSVGLSAKAQSDSIRWKAPECLMPGGDEVDAAHNPRFASDVYSFGMCLIEAFSDATPYEVEDDDEIMGRIFLGKSYPRPYGLQDDEWALIQSLCHPKWKQRISLADAIAKLKTFADRERNGTVCILQEISCSKCQDRILQEISCSNCQDSICSIDRFCRHCGSPNKPTLARAAHNVVAVEGGHVPVPA</sequence>
<dbReference type="PROSITE" id="PS50011">
    <property type="entry name" value="PROTEIN_KINASE_DOM"/>
    <property type="match status" value="1"/>
</dbReference>
<dbReference type="GO" id="GO:0005524">
    <property type="term" value="F:ATP binding"/>
    <property type="evidence" value="ECO:0007669"/>
    <property type="project" value="UniProtKB-KW"/>
</dbReference>
<comment type="caution">
    <text evidence="4">The sequence shown here is derived from an EMBL/GenBank/DDBJ whole genome shotgun (WGS) entry which is preliminary data.</text>
</comment>
<dbReference type="AlphaFoldDB" id="A0AAD9GPT8"/>
<dbReference type="InterPro" id="IPR000719">
    <property type="entry name" value="Prot_kinase_dom"/>
</dbReference>
<gene>
    <name evidence="4" type="ORF">P3T76_005946</name>
</gene>
<evidence type="ECO:0000313" key="5">
    <source>
        <dbReference type="Proteomes" id="UP001259832"/>
    </source>
</evidence>
<dbReference type="SUPFAM" id="SSF56112">
    <property type="entry name" value="Protein kinase-like (PK-like)"/>
    <property type="match status" value="1"/>
</dbReference>
<dbReference type="InterPro" id="IPR011009">
    <property type="entry name" value="Kinase-like_dom_sf"/>
</dbReference>
<name>A0AAD9GPT8_9STRA</name>
<keyword evidence="1" id="KW-0547">Nucleotide-binding</keyword>
<dbReference type="EMBL" id="JASMQC010000009">
    <property type="protein sequence ID" value="KAK1942447.1"/>
    <property type="molecule type" value="Genomic_DNA"/>
</dbReference>
<dbReference type="InterPro" id="IPR050198">
    <property type="entry name" value="Non-receptor_tyrosine_kinases"/>
</dbReference>
<reference evidence="4" key="1">
    <citation type="submission" date="2023-08" db="EMBL/GenBank/DDBJ databases">
        <title>Reference Genome Resource for the Citrus Pathogen Phytophthora citrophthora.</title>
        <authorList>
            <person name="Moller H."/>
            <person name="Coetzee B."/>
            <person name="Rose L.J."/>
            <person name="Van Niekerk J.M."/>
        </authorList>
    </citation>
    <scope>NUCLEOTIDE SEQUENCE</scope>
    <source>
        <strain evidence="4">STE-U-9442</strain>
    </source>
</reference>
<dbReference type="GO" id="GO:0004672">
    <property type="term" value="F:protein kinase activity"/>
    <property type="evidence" value="ECO:0007669"/>
    <property type="project" value="InterPro"/>
</dbReference>
<keyword evidence="5" id="KW-1185">Reference proteome</keyword>
<proteinExistence type="predicted"/>
<dbReference type="InterPro" id="IPR059179">
    <property type="entry name" value="MLKL-like_MCAfunc"/>
</dbReference>
<dbReference type="CDD" id="cd21037">
    <property type="entry name" value="MLKL_NTD"/>
    <property type="match status" value="1"/>
</dbReference>
<evidence type="ECO:0000256" key="1">
    <source>
        <dbReference type="ARBA" id="ARBA00022741"/>
    </source>
</evidence>
<dbReference type="PANTHER" id="PTHR24418">
    <property type="entry name" value="TYROSINE-PROTEIN KINASE"/>
    <property type="match status" value="1"/>
</dbReference>
<organism evidence="4 5">
    <name type="scientific">Phytophthora citrophthora</name>
    <dbReference type="NCBI Taxonomy" id="4793"/>
    <lineage>
        <taxon>Eukaryota</taxon>
        <taxon>Sar</taxon>
        <taxon>Stramenopiles</taxon>
        <taxon>Oomycota</taxon>
        <taxon>Peronosporomycetes</taxon>
        <taxon>Peronosporales</taxon>
        <taxon>Peronosporaceae</taxon>
        <taxon>Phytophthora</taxon>
    </lineage>
</organism>
<keyword evidence="4" id="KW-0808">Transferase</keyword>
<dbReference type="Proteomes" id="UP001259832">
    <property type="component" value="Unassembled WGS sequence"/>
</dbReference>
<feature type="domain" description="Protein kinase" evidence="3">
    <location>
        <begin position="220"/>
        <end position="476"/>
    </location>
</feature>
<dbReference type="Pfam" id="PF07714">
    <property type="entry name" value="PK_Tyr_Ser-Thr"/>
    <property type="match status" value="1"/>
</dbReference>
<evidence type="ECO:0000313" key="4">
    <source>
        <dbReference type="EMBL" id="KAK1942447.1"/>
    </source>
</evidence>
<dbReference type="Gene3D" id="1.10.510.10">
    <property type="entry name" value="Transferase(Phosphotransferase) domain 1"/>
    <property type="match status" value="1"/>
</dbReference>
<keyword evidence="2" id="KW-0067">ATP-binding</keyword>